<organism evidence="2 3">
    <name type="scientific">Acinetobacter pittii (strain PHEA-2)</name>
    <dbReference type="NCBI Taxonomy" id="871585"/>
    <lineage>
        <taxon>Bacteria</taxon>
        <taxon>Pseudomonadati</taxon>
        <taxon>Pseudomonadota</taxon>
        <taxon>Gammaproteobacteria</taxon>
        <taxon>Moraxellales</taxon>
        <taxon>Moraxellaceae</taxon>
        <taxon>Acinetobacter</taxon>
        <taxon>Acinetobacter calcoaceticus/baumannii complex</taxon>
    </lineage>
</organism>
<dbReference type="RefSeq" id="YP_004996903.1">
    <property type="nucleotide sequence ID" value="NC_016603.1"/>
</dbReference>
<evidence type="ECO:0000313" key="2">
    <source>
        <dbReference type="EMBL" id="ADY83221.1"/>
    </source>
</evidence>
<dbReference type="KEGG" id="acc:BDGL_002635"/>
<reference evidence="2 3" key="2">
    <citation type="journal article" date="2011" name="J. Bacteriol.">
        <title>Genome sequence of Acinetobacter calcoaceticus PHEA-2, isolated from industry wastewater.</title>
        <authorList>
            <person name="Zhan Y."/>
            <person name="Yan Y."/>
            <person name="Zhang W."/>
            <person name="Yu H."/>
            <person name="Chen M."/>
            <person name="Lu W."/>
            <person name="Ping S."/>
            <person name="Peng Z."/>
            <person name="Yuan M."/>
            <person name="Zhou Z."/>
            <person name="Elmerich C."/>
            <person name="Lin M."/>
        </authorList>
    </citation>
    <scope>NUCLEOTIDE SEQUENCE [LARGE SCALE GENOMIC DNA]</scope>
    <source>
        <strain evidence="2 3">PHEA-2</strain>
    </source>
</reference>
<protein>
    <submittedName>
        <fullName evidence="2">Uncharacterized protein</fullName>
    </submittedName>
</protein>
<gene>
    <name evidence="2" type="ordered locus">BDGL_002635</name>
</gene>
<feature type="transmembrane region" description="Helical" evidence="1">
    <location>
        <begin position="153"/>
        <end position="171"/>
    </location>
</feature>
<keyword evidence="1" id="KW-0472">Membrane</keyword>
<keyword evidence="1" id="KW-1133">Transmembrane helix</keyword>
<dbReference type="HOGENOM" id="CLU_1369635_0_0_6"/>
<dbReference type="STRING" id="871585.BDGL_002635"/>
<feature type="transmembrane region" description="Helical" evidence="1">
    <location>
        <begin position="114"/>
        <end position="133"/>
    </location>
</feature>
<evidence type="ECO:0000256" key="1">
    <source>
        <dbReference type="SAM" id="Phobius"/>
    </source>
</evidence>
<evidence type="ECO:0000313" key="3">
    <source>
        <dbReference type="Proteomes" id="UP000007477"/>
    </source>
</evidence>
<name>F0KFZ0_ACIP2</name>
<dbReference type="RefSeq" id="WP_014207815.1">
    <property type="nucleotide sequence ID" value="NC_016603.1"/>
</dbReference>
<proteinExistence type="predicted"/>
<sequence length="199" mass="22765">MPSFVKIRIFFLFIFELQIDKSVSWVILVITPFALKVKVVAVNELCVPSAAIFLSSRLLLESAFQFKEVGVFKAVEFRLIETSCRPSMAWLFASDKVLIRSRWFPSSRLLSNKFDIDGAAIIAIIAMTAIVTISSTKVNPSCGIIPLIPIPQINFKIFYLLIKFYFLCLQNKYKADKGYKKTDNCHINNYLFNFLKSVR</sequence>
<keyword evidence="3" id="KW-1185">Reference proteome</keyword>
<keyword evidence="1" id="KW-0812">Transmembrane</keyword>
<accession>F0KFZ0</accession>
<reference key="1">
    <citation type="submission" date="2010-08" db="EMBL/GenBank/DDBJ databases">
        <title>The genome sequence of a nonpathogenic wastewater-adapted bacterium Acinetobacter calcoaceticus PHEA-2 and comparative genomics insights into environmental adaptation.</title>
        <authorList>
            <person name="Zhan Y."/>
            <person name="Yan Y."/>
            <person name="Zhang W."/>
            <person name="Chen M."/>
            <person name="Ping S."/>
            <person name="Lu W."/>
            <person name="Lin M."/>
        </authorList>
    </citation>
    <scope>NUCLEOTIDE SEQUENCE</scope>
    <source>
        <strain>PHEA-2</strain>
    </source>
</reference>
<dbReference type="GeneID" id="11637274"/>
<dbReference type="PATRIC" id="fig|871585.3.peg.2635"/>
<dbReference type="AlphaFoldDB" id="F0KFZ0"/>
<dbReference type="Proteomes" id="UP000007477">
    <property type="component" value="Chromosome"/>
</dbReference>
<dbReference type="EMBL" id="CP002177">
    <property type="protein sequence ID" value="ADY83221.1"/>
    <property type="molecule type" value="Genomic_DNA"/>
</dbReference>